<feature type="domain" description="LTD" evidence="5">
    <location>
        <begin position="27"/>
        <end position="179"/>
    </location>
</feature>
<comment type="caution">
    <text evidence="6">The sequence shown here is derived from an EMBL/GenBank/DDBJ whole genome shotgun (WGS) entry which is preliminary data.</text>
</comment>
<dbReference type="PROSITE" id="PS51841">
    <property type="entry name" value="LTD"/>
    <property type="match status" value="1"/>
</dbReference>
<gene>
    <name evidence="6" type="ORF">GCM10008986_27200</name>
</gene>
<evidence type="ECO:0008006" key="8">
    <source>
        <dbReference type="Google" id="ProtNLM"/>
    </source>
</evidence>
<evidence type="ECO:0000256" key="1">
    <source>
        <dbReference type="ARBA" id="ARBA00022729"/>
    </source>
</evidence>
<dbReference type="InterPro" id="IPR001322">
    <property type="entry name" value="Lamin_tail_dom"/>
</dbReference>
<dbReference type="EMBL" id="BAAADO010000005">
    <property type="protein sequence ID" value="GAA0498638.1"/>
    <property type="molecule type" value="Genomic_DNA"/>
</dbReference>
<dbReference type="Gene3D" id="3.60.21.10">
    <property type="match status" value="1"/>
</dbReference>
<dbReference type="Pfam" id="PF00932">
    <property type="entry name" value="LTD"/>
    <property type="match status" value="1"/>
</dbReference>
<protein>
    <recommendedName>
        <fullName evidence="8">2',3'-cyclic-nucleotide 2'-phosphodiesterase/5'-or 3'-nucleotidase, 5'-nucleotidase family</fullName>
    </recommendedName>
</protein>
<keyword evidence="3" id="KW-1133">Transmembrane helix</keyword>
<evidence type="ECO:0000256" key="2">
    <source>
        <dbReference type="SAM" id="MobiDB-lite"/>
    </source>
</evidence>
<dbReference type="InterPro" id="IPR016071">
    <property type="entry name" value="Staphylococal_nuclease_OB-fold"/>
</dbReference>
<keyword evidence="3" id="KW-0812">Transmembrane</keyword>
<sequence length="1401" mass="152400">MKKFVSNKLLNVLIVWTIVFANFFTLFGNPVSAESEQGDDLFISEYVEGSSYNKAVEIYNGTGQAVDLSQYTLELYSNGNETPNQTLNLSGSLSAGDVYVVAHSSASAEILNVADVTAGVINFNGNDAFTLTKNDTPIDILGTVGQDGDYAKDVTLVRKASITSGNTTYTETEWNSHGKDTFEYLGSHSMDGEPSDPGDPGDPVDPGESVSIEEARSLAVGTEVTVEGVVTADNAAIGGGQLSTYIQDETAGINVFNFDATGYPVLEKGDRVQLTGTIDEYQGLLEVVPNNSDSVEVLSENQPLPAPQEITLADMQDSSIAEPLEGSRVQVNGYISSIPESPAGGGYNISLIDEEFNGTTLRVMEGALDVSQLEEGTWYDITAILSQYNSYQLIPTEAADIKVADEQPEPPSAAGEYTSTVEYVTDGDTIRLETPVLGSDRVRFVNIDTPETDMGSANGAHGENQDEHGEAAKTYLQSLLQPGDEVTLKIGDEPTDNYGRLLAQVINKDGINTNLEMVREGYAATYFLWPFGENAQYDTYQSAVKAAKDAGKGIWNPDNPLIELPFEYRAILEGGDFDKFVGNSDTREYVEPTEFEQVPVHKRIFFWSESDAIEAGYTAADDSGGEPVNPGETVSVQFLGLNDLHGKIDQEYELDIDGDGQMDGMFGRMDYVASYLEEREQENPNTLKVHAGDMIGASSPVSALYQDEPTVEIMEEMGFDVGTVGNHEFDEGTEELMRMVNGGDHPEGTENYDGMNFDVLCANCVDKNTGETILPPYAVKEVAGQQIGFIGVTTQETPEMVMPDGIQNMDFTDEQEAIDQAVDELTSQGIESIVVLSHVPGSQSGEASATGAVADLARSIDDEVDMIFAAHNHQVVNGVVDDKLIVQAYEYGKAFADIDLEIDTETGDIVDKQAEIVYTDQSKLEPDTEVASILDKYSTLIEEKMNEVLGYNAYDLTGDYSNDGDHGLGNFLADGMKWAMDSDFAMMNGGGIRDDLLAGEVTWGDLFNIQPFGNVLMKFDIKGEDLYPILNAQLSSQYGPDYSISGFHYTWDPETTEVVDITLPDGTPIDENKTYTLTVNNYMGTSQGEKYRPIGELGQNPVMGPEDIEATVDFMNHLNTTEEDPLNYHPDGEGRITEGSAIDYQDVTMAEARDAAVGSGVILEGIVTYVDGNNFYVQDETGGMVVRSANLEAEAGDKIQAKGVTSEYYGLLQVVTEDAEVTETNAGEPEAVTVQAADVGEAVEGQLVELEYVTTQSVNEFNEYQAEDVSGEVVLADEENLLAEGQNYKSLIGVVTYSFGGYKVIPRKPEDVTKLFFVHEDGAVEDAAETLVESSNLLGLDRVKELLKEQLTEVVETKGNTKQHIKSVVHHVSKSLSKIEQGKGNRAVELKKIERELNKWF</sequence>
<dbReference type="Gene3D" id="2.40.50.90">
    <property type="match status" value="1"/>
</dbReference>
<dbReference type="SUPFAM" id="SSF50199">
    <property type="entry name" value="Staphylococcal nuclease"/>
    <property type="match status" value="1"/>
</dbReference>
<dbReference type="Pfam" id="PF00149">
    <property type="entry name" value="Metallophos"/>
    <property type="match status" value="1"/>
</dbReference>
<feature type="region of interest" description="Disordered" evidence="2">
    <location>
        <begin position="183"/>
        <end position="209"/>
    </location>
</feature>
<dbReference type="PROSITE" id="PS50830">
    <property type="entry name" value="TNASE_3"/>
    <property type="match status" value="1"/>
</dbReference>
<dbReference type="PROSITE" id="PS00786">
    <property type="entry name" value="5_NUCLEOTIDASE_2"/>
    <property type="match status" value="1"/>
</dbReference>
<dbReference type="Pfam" id="PF00565">
    <property type="entry name" value="SNase"/>
    <property type="match status" value="1"/>
</dbReference>
<dbReference type="PRINTS" id="PR01607">
    <property type="entry name" value="APYRASEFAMLY"/>
</dbReference>
<evidence type="ECO:0000259" key="4">
    <source>
        <dbReference type="PROSITE" id="PS50830"/>
    </source>
</evidence>
<dbReference type="InterPro" id="IPR008334">
    <property type="entry name" value="5'-Nucleotdase_C"/>
</dbReference>
<dbReference type="PANTHER" id="PTHR11575">
    <property type="entry name" value="5'-NUCLEOTIDASE-RELATED"/>
    <property type="match status" value="1"/>
</dbReference>
<accession>A0ABN1BIF7</accession>
<dbReference type="InterPro" id="IPR036907">
    <property type="entry name" value="5'-Nucleotdase_C_sf"/>
</dbReference>
<feature type="domain" description="TNase-like" evidence="4">
    <location>
        <begin position="415"/>
        <end position="557"/>
    </location>
</feature>
<keyword evidence="1" id="KW-0732">Signal</keyword>
<dbReference type="SMART" id="SM00318">
    <property type="entry name" value="SNc"/>
    <property type="match status" value="1"/>
</dbReference>
<dbReference type="PANTHER" id="PTHR11575:SF24">
    <property type="entry name" value="5'-NUCLEOTIDASE"/>
    <property type="match status" value="1"/>
</dbReference>
<dbReference type="InterPro" id="IPR004843">
    <property type="entry name" value="Calcineurin-like_PHP"/>
</dbReference>
<dbReference type="RefSeq" id="WP_343842124.1">
    <property type="nucleotide sequence ID" value="NZ_BAAADO010000005.1"/>
</dbReference>
<evidence type="ECO:0000259" key="5">
    <source>
        <dbReference type="PROSITE" id="PS51841"/>
    </source>
</evidence>
<dbReference type="Proteomes" id="UP001500880">
    <property type="component" value="Unassembled WGS sequence"/>
</dbReference>
<dbReference type="Pfam" id="PF02872">
    <property type="entry name" value="5_nucleotid_C"/>
    <property type="match status" value="1"/>
</dbReference>
<dbReference type="InterPro" id="IPR006146">
    <property type="entry name" value="5'-Nucleotdase_CS"/>
</dbReference>
<feature type="transmembrane region" description="Helical" evidence="3">
    <location>
        <begin position="9"/>
        <end position="27"/>
    </location>
</feature>
<evidence type="ECO:0000313" key="7">
    <source>
        <dbReference type="Proteomes" id="UP001500880"/>
    </source>
</evidence>
<organism evidence="6 7">
    <name type="scientific">Salinibacillus aidingensis</name>
    <dbReference type="NCBI Taxonomy" id="237684"/>
    <lineage>
        <taxon>Bacteria</taxon>
        <taxon>Bacillati</taxon>
        <taxon>Bacillota</taxon>
        <taxon>Bacilli</taxon>
        <taxon>Bacillales</taxon>
        <taxon>Bacillaceae</taxon>
        <taxon>Salinibacillus</taxon>
    </lineage>
</organism>
<dbReference type="SUPFAM" id="SSF55816">
    <property type="entry name" value="5'-nucleotidase (syn. UDP-sugar hydrolase), C-terminal domain"/>
    <property type="match status" value="1"/>
</dbReference>
<evidence type="ECO:0000256" key="3">
    <source>
        <dbReference type="SAM" id="Phobius"/>
    </source>
</evidence>
<reference evidence="6 7" key="1">
    <citation type="journal article" date="2019" name="Int. J. Syst. Evol. Microbiol.">
        <title>The Global Catalogue of Microorganisms (GCM) 10K type strain sequencing project: providing services to taxonomists for standard genome sequencing and annotation.</title>
        <authorList>
            <consortium name="The Broad Institute Genomics Platform"/>
            <consortium name="The Broad Institute Genome Sequencing Center for Infectious Disease"/>
            <person name="Wu L."/>
            <person name="Ma J."/>
        </authorList>
    </citation>
    <scope>NUCLEOTIDE SEQUENCE [LARGE SCALE GENOMIC DNA]</scope>
    <source>
        <strain evidence="6 7">JCM 12389</strain>
    </source>
</reference>
<dbReference type="Gene3D" id="2.40.50.1010">
    <property type="match status" value="1"/>
</dbReference>
<proteinExistence type="predicted"/>
<dbReference type="CDD" id="cd04486">
    <property type="entry name" value="YhcR_OBF_like"/>
    <property type="match status" value="1"/>
</dbReference>
<evidence type="ECO:0000313" key="6">
    <source>
        <dbReference type="EMBL" id="GAA0498638.1"/>
    </source>
</evidence>
<keyword evidence="7" id="KW-1185">Reference proteome</keyword>
<dbReference type="InterPro" id="IPR035437">
    <property type="entry name" value="SNase_OB-fold_sf"/>
</dbReference>
<keyword evidence="3" id="KW-0472">Membrane</keyword>
<dbReference type="InterPro" id="IPR006179">
    <property type="entry name" value="5_nucleotidase/apyrase"/>
</dbReference>
<dbReference type="InterPro" id="IPR029052">
    <property type="entry name" value="Metallo-depent_PP-like"/>
</dbReference>
<name>A0ABN1BIF7_9BACI</name>
<dbReference type="Gene3D" id="3.90.780.10">
    <property type="entry name" value="5'-Nucleotidase, C-terminal domain"/>
    <property type="match status" value="1"/>
</dbReference>
<dbReference type="SUPFAM" id="SSF56300">
    <property type="entry name" value="Metallo-dependent phosphatases"/>
    <property type="match status" value="1"/>
</dbReference>